<evidence type="ECO:0000313" key="9">
    <source>
        <dbReference type="Proteomes" id="UP000248021"/>
    </source>
</evidence>
<comment type="subcellular location">
    <subcellularLocation>
        <location evidence="1">Membrane</location>
        <topology evidence="1">Multi-pass membrane protein</topology>
    </subcellularLocation>
</comment>
<feature type="transmembrane region" description="Helical" evidence="6">
    <location>
        <begin position="423"/>
        <end position="444"/>
    </location>
</feature>
<feature type="transmembrane region" description="Helical" evidence="6">
    <location>
        <begin position="638"/>
        <end position="660"/>
    </location>
</feature>
<evidence type="ECO:0000259" key="7">
    <source>
        <dbReference type="PROSITE" id="PS50850"/>
    </source>
</evidence>
<dbReference type="SUPFAM" id="SSF103473">
    <property type="entry name" value="MFS general substrate transporter"/>
    <property type="match status" value="1"/>
</dbReference>
<feature type="transmembrane region" description="Helical" evidence="6">
    <location>
        <begin position="396"/>
        <end position="417"/>
    </location>
</feature>
<evidence type="ECO:0000313" key="8">
    <source>
        <dbReference type="EMBL" id="PXW63212.1"/>
    </source>
</evidence>
<dbReference type="EMBL" id="QJJK01000002">
    <property type="protein sequence ID" value="PXW63212.1"/>
    <property type="molecule type" value="Genomic_DNA"/>
</dbReference>
<dbReference type="InterPro" id="IPR036259">
    <property type="entry name" value="MFS_trans_sf"/>
</dbReference>
<feature type="transmembrane region" description="Helical" evidence="6">
    <location>
        <begin position="151"/>
        <end position="179"/>
    </location>
</feature>
<evidence type="ECO:0000256" key="6">
    <source>
        <dbReference type="SAM" id="Phobius"/>
    </source>
</evidence>
<evidence type="ECO:0000256" key="4">
    <source>
        <dbReference type="ARBA" id="ARBA00022989"/>
    </source>
</evidence>
<evidence type="ECO:0000256" key="2">
    <source>
        <dbReference type="ARBA" id="ARBA00022448"/>
    </source>
</evidence>
<dbReference type="InterPro" id="IPR020846">
    <property type="entry name" value="MFS_dom"/>
</dbReference>
<dbReference type="CDD" id="cd17325">
    <property type="entry name" value="MFS_MdtG_SLC18_like"/>
    <property type="match status" value="1"/>
</dbReference>
<dbReference type="PANTHER" id="PTHR23506:SF23">
    <property type="entry name" value="GH10249P"/>
    <property type="match status" value="1"/>
</dbReference>
<reference evidence="8 9" key="1">
    <citation type="submission" date="2018-05" db="EMBL/GenBank/DDBJ databases">
        <title>Genomic Encyclopedia of Type Strains, Phase IV (KMG-IV): sequencing the most valuable type-strain genomes for metagenomic binning, comparative biology and taxonomic classification.</title>
        <authorList>
            <person name="Goeker M."/>
        </authorList>
    </citation>
    <scope>NUCLEOTIDE SEQUENCE [LARGE SCALE GENOMIC DNA]</scope>
    <source>
        <strain evidence="8 9">DSM 6462</strain>
    </source>
</reference>
<feature type="transmembrane region" description="Helical" evidence="6">
    <location>
        <begin position="307"/>
        <end position="326"/>
    </location>
</feature>
<dbReference type="OrthoDB" id="2414439at2"/>
<dbReference type="Pfam" id="PF07690">
    <property type="entry name" value="MFS_1"/>
    <property type="match status" value="1"/>
</dbReference>
<dbReference type="Proteomes" id="UP000248021">
    <property type="component" value="Unassembled WGS sequence"/>
</dbReference>
<name>A0A2V3UDB5_9HYPH</name>
<comment type="caution">
    <text evidence="8">The sequence shown here is derived from an EMBL/GenBank/DDBJ whole genome shotgun (WGS) entry which is preliminary data.</text>
</comment>
<protein>
    <submittedName>
        <fullName evidence="8">Putative MFS family arabinose efflux permease</fullName>
    </submittedName>
</protein>
<dbReference type="PROSITE" id="PS50850">
    <property type="entry name" value="MFS"/>
    <property type="match status" value="1"/>
</dbReference>
<keyword evidence="4 6" id="KW-1133">Transmembrane helix</keyword>
<feature type="transmembrane region" description="Helical" evidence="6">
    <location>
        <begin position="338"/>
        <end position="360"/>
    </location>
</feature>
<keyword evidence="5 6" id="KW-0472">Membrane</keyword>
<dbReference type="GO" id="GO:0022857">
    <property type="term" value="F:transmembrane transporter activity"/>
    <property type="evidence" value="ECO:0007669"/>
    <property type="project" value="InterPro"/>
</dbReference>
<feature type="transmembrane region" description="Helical" evidence="6">
    <location>
        <begin position="519"/>
        <end position="535"/>
    </location>
</feature>
<evidence type="ECO:0000256" key="1">
    <source>
        <dbReference type="ARBA" id="ARBA00004141"/>
    </source>
</evidence>
<organism evidence="8 9">
    <name type="scientific">Chelatococcus asaccharovorans</name>
    <dbReference type="NCBI Taxonomy" id="28210"/>
    <lineage>
        <taxon>Bacteria</taxon>
        <taxon>Pseudomonadati</taxon>
        <taxon>Pseudomonadota</taxon>
        <taxon>Alphaproteobacteria</taxon>
        <taxon>Hyphomicrobiales</taxon>
        <taxon>Chelatococcaceae</taxon>
        <taxon>Chelatococcus</taxon>
    </lineage>
</organism>
<evidence type="ECO:0000256" key="5">
    <source>
        <dbReference type="ARBA" id="ARBA00023136"/>
    </source>
</evidence>
<dbReference type="InterPro" id="IPR011701">
    <property type="entry name" value="MFS"/>
</dbReference>
<dbReference type="GO" id="GO:0016020">
    <property type="term" value="C:membrane"/>
    <property type="evidence" value="ECO:0007669"/>
    <property type="project" value="UniProtKB-SubCell"/>
</dbReference>
<dbReference type="RefSeq" id="WP_110373373.1">
    <property type="nucleotide sequence ID" value="NZ_JAHBRY010000002.1"/>
</dbReference>
<keyword evidence="3 6" id="KW-0812">Transmembrane</keyword>
<gene>
    <name evidence="8" type="ORF">C7450_102127</name>
</gene>
<evidence type="ECO:0000256" key="3">
    <source>
        <dbReference type="ARBA" id="ARBA00022692"/>
    </source>
</evidence>
<sequence length="672" mass="69918">MKSVRIQLSAILVLVLVMALAAFSWRTAGRAETVLLPELEAKAATVADSVASLIGRALDLGIPLDRLQGVGPYLDRTVAGNPDIAFAMLRAPDGAVLNAAGALPGGMPPLALGLDRSQATLSVAVRSGPASPAVLTLGLDPAFARKVVSELWIDLAIIMIVTALVALELMHIAFGAGLYGAIEGVETRLDTIARDDLSLHPAVDGGSEFGRLAARIDRRLVELNRRYLALVARLAAQGDALRQAVVDGLRRDFKLGEGSSEAPVSVIAVRAPLFIFMLAEELTRPFLPIYIKDLAAPIPGLSPDMVTSLPMVAFLAVVALSQPILGGVTDRLGRRTSLVVGAALGLAGYIGSAMATDLIMLTLARMISGLGFAAVFVSAQGYVIDNTDLRQRASGMAMFIGAILVAGLCGPPIGGILADRLGIRATFVIAGLVAGASLVLALIAMPRARRGEHTAVPKGPTIRWRDFGPILASPPLACLFFLCALPAKIILVAYCFFLVPLHMQALGAGQAATGRLLMVYPIAMVILVPVFAALASRFNQRAPFVALGGIVAGLSGLSVLISAEEPLVLALMLGLFGIGQAISIAPQSALVGEFGRALAGDISDSSLYGIFRLVERTGNALGPACAGFLLGRYGFTSAVIVIGLGMAFASAVFVAVFAYWRSSRHATAVQAE</sequence>
<proteinExistence type="predicted"/>
<dbReference type="PANTHER" id="PTHR23506">
    <property type="entry name" value="GH10249P"/>
    <property type="match status" value="1"/>
</dbReference>
<dbReference type="InterPro" id="IPR050930">
    <property type="entry name" value="MFS_Vesicular_Transporter"/>
</dbReference>
<keyword evidence="2" id="KW-0813">Transport</keyword>
<feature type="transmembrane region" description="Helical" evidence="6">
    <location>
        <begin position="542"/>
        <end position="561"/>
    </location>
</feature>
<feature type="domain" description="Major facilitator superfamily (MFS) profile" evidence="7">
    <location>
        <begin position="265"/>
        <end position="662"/>
    </location>
</feature>
<keyword evidence="9" id="KW-1185">Reference proteome</keyword>
<feature type="transmembrane region" description="Helical" evidence="6">
    <location>
        <begin position="476"/>
        <end position="499"/>
    </location>
</feature>
<dbReference type="AlphaFoldDB" id="A0A2V3UDB5"/>
<dbReference type="Gene3D" id="1.20.1250.20">
    <property type="entry name" value="MFS general substrate transporter like domains"/>
    <property type="match status" value="1"/>
</dbReference>
<accession>A0A2V3UDB5</accession>
<feature type="transmembrane region" description="Helical" evidence="6">
    <location>
        <begin position="366"/>
        <end position="384"/>
    </location>
</feature>